<keyword evidence="1" id="KW-0472">Membrane</keyword>
<dbReference type="InterPro" id="IPR048136">
    <property type="entry name" value="STM3941-like"/>
</dbReference>
<keyword evidence="1" id="KW-1133">Transmembrane helix</keyword>
<dbReference type="NCBIfam" id="NF041635">
    <property type="entry name" value="STM3941_fam"/>
    <property type="match status" value="1"/>
</dbReference>
<feature type="transmembrane region" description="Helical" evidence="1">
    <location>
        <begin position="37"/>
        <end position="59"/>
    </location>
</feature>
<sequence length="167" mass="19488">MRLFLRRIVIYVILVAFITIGIWLISDVQVRERYGAILPICIGILTLLFFGLGSLVMLYRIIRSLFTHEQYLQFTDEALVIAGDKVAWNDIQGFQLLKISGSDIIAVVLKSPETVINRCQKPWKRWLMKMNYKYFGMVYSIAVINTNFTKDELFQYCCCELDRHSMT</sequence>
<proteinExistence type="predicted"/>
<name>A0A3S4TVR1_9BACT</name>
<reference evidence="2 3" key="1">
    <citation type="submission" date="2018-12" db="EMBL/GenBank/DDBJ databases">
        <authorList>
            <consortium name="Pathogen Informatics"/>
        </authorList>
    </citation>
    <scope>NUCLEOTIDE SEQUENCE [LARGE SCALE GENOMIC DNA]</scope>
    <source>
        <strain evidence="2 3">NCTC13071</strain>
    </source>
</reference>
<dbReference type="GeneID" id="85011167"/>
<gene>
    <name evidence="2" type="ORF">NCTC13071_00247</name>
</gene>
<accession>A0A3S4TVR1</accession>
<keyword evidence="1" id="KW-0812">Transmembrane</keyword>
<organism evidence="2 3">
    <name type="scientific">Segatella oris</name>
    <dbReference type="NCBI Taxonomy" id="28135"/>
    <lineage>
        <taxon>Bacteria</taxon>
        <taxon>Pseudomonadati</taxon>
        <taxon>Bacteroidota</taxon>
        <taxon>Bacteroidia</taxon>
        <taxon>Bacteroidales</taxon>
        <taxon>Prevotellaceae</taxon>
        <taxon>Segatella</taxon>
    </lineage>
</organism>
<dbReference type="KEGG" id="poc:NCTC13071_00247"/>
<dbReference type="RefSeq" id="WP_018919411.1">
    <property type="nucleotide sequence ID" value="NZ_LR134384.1"/>
</dbReference>
<evidence type="ECO:0000256" key="1">
    <source>
        <dbReference type="SAM" id="Phobius"/>
    </source>
</evidence>
<dbReference type="AlphaFoldDB" id="A0A3S4TVR1"/>
<feature type="transmembrane region" description="Helical" evidence="1">
    <location>
        <begin position="7"/>
        <end position="25"/>
    </location>
</feature>
<evidence type="ECO:0000313" key="2">
    <source>
        <dbReference type="EMBL" id="VEH14279.1"/>
    </source>
</evidence>
<dbReference type="Proteomes" id="UP000274578">
    <property type="component" value="Chromosome 1"/>
</dbReference>
<dbReference type="EMBL" id="LR134384">
    <property type="protein sequence ID" value="VEH14279.1"/>
    <property type="molecule type" value="Genomic_DNA"/>
</dbReference>
<evidence type="ECO:0000313" key="3">
    <source>
        <dbReference type="Proteomes" id="UP000274578"/>
    </source>
</evidence>
<protein>
    <submittedName>
        <fullName evidence="2">Uncharacterized protein</fullName>
    </submittedName>
</protein>